<feature type="compositionally biased region" description="Low complexity" evidence="5">
    <location>
        <begin position="2202"/>
        <end position="2214"/>
    </location>
</feature>
<keyword evidence="2" id="KW-0547">Nucleotide-binding</keyword>
<sequence length="2345" mass="257033">MISLLVSLLVSFSSLRHLSLESQIRNHATRSTHTDIQRNVQLPSTTFVSFNFPVVNADLVLRGDISTTITISNDSAESNSQNWKPQYNPLGIDSYQSCFICTNTSLALNTISFALADNSEQEAHKTSHCSLIHSSHVTATNCNFIISVGASPFIVFETTTTLEDQSSSLTLVSSSISNSEGVIGSFSDFAPSNFEGTHFTQVISSSEFRSSSLLHGDGIALRQPHLTFPASSLSVSSTISSTSFRNMSSPATQNRRPNFHFSQNAVGCDLHSTANHLSGCPFRGLDKGGSFSCRNTTFTALMEQEPTPISNAAYEKAGETFETSKDAPHVAISSSDYESITVMNCVFKGYSGYSTRALAILIQQYDNSVIISDCQFINLESNAGESTEFLSGAVLIRPEHEEHAYSFKVQISTCTFESCYCIGGPGAMFLGSPRNRMTFIVGCTINNCSSFKHGGAVKIDMKGSLNLINTSFSRSDTWTNHHGGSALQVSKCDYLLVRDCLFDSNRQDVDSTVYVENVTQARFSSCIFSDNVGTTDYSSGGRSHGAFVAKAAIRLEMTGCSFTNNQGQFSAALYLDRYVESVVMDDTSFWNNFAHGGPYVLNLEAEEMTKLINASSVRNCWAKNHYRVTDYEELDKLFPEQFEEIQVNELFVSSSGTETEICSKEAQCYQLTDALTCRNDQKTKISLSGAIYTENPIILDGSIELAGLGTEFDPPATSFQNQAFQLAESSSVKIYATNVFVGSAPFVTQDTASDLVLSEILVNPSLNDGIMSYLLHQSAGTSLVTMSSFTGYISPSLIRIIGVAKATISDVLFTNVVASTQYDDPNVNGICITCDTSGDVSILRCGFESTKVQEDYRPVYLDGKENGNVEVQWCRFADTSDTHYIPYNDLVAVNFEPGKLKIDYSTIEMLPKDKQFDIDGVTMKGLPPPFLIYEYNPEDQSTLNWRDRKPQKAETLNDTGLQPLLNSLNNNIHTTLLIECEISAAIKDLVLENCSIQTIFWQDQNIRSTITCDTDVTLVRLDESSFELRQVDVQVSFYGTPISPLFSIDPVSSLRLDTVQFQREDFYPMPSIVKSTGGSVTLHKLILDYVHEFWNPMADMEGGVLTVSQTLLEAITITSGALLQTTGTSVNIMDSSFLEMISSTAQANVLCAELSGDQTIRVYGFHQNASEQVTFRNMRTEKKNLMISVNGSTTIEDPIYFSSPPNISSPRPARFSGNGIGPFVSVAETVFENKPVESIKPFNGYSYLFDNTRVVIEGDYSEEDKETIGLFIGIPTVPLAGYSSEDSACVYGGDMSCPSITYTLEKSETVPLMNSSHPLRVFTVSYAVSEDQIKLSQQQIVIQSSSPYSKPKISPDSARFSLGSRSSLFLLETNTDLKCEGLTFCIPIQIETYFQIDTTSKMIISNCAVEIGVGLFDQLFLCKGGTLTISDTEFSTNSGIFTIRGNLIKYTQSASKNSGPETDSMALSLSNVKINGSALTSIRPFFDVTTDSSFIFQNVIVDFFSSPWPQSYPLLQLTSNTLAQIVTPEYFSGSYESFSYQDEYALKGKDTSDVPITESGDITLLFFLLNRLDTTIHAKGLGKDAKGCGNATLACQSFDEAVKHFGGAGEHILFLDGTVQLTTTLQLQQTPHQISIKPESSSASVVAGVLGGLKNLHSTGTHTVLFSSIEFNLTGCAVESFIQSNCGTLEVKKCSFLLTSQPSITLLSVSGGSVIVDALDIPSLKPSTPLFSLSSFVQATLNDVNITDFSSQSLITATGSGEASKLFFTDCRFDGIAEQARNEEEDVVCVWTNGVIEVSDCVTELNRCTFNEFEDGVFKIEKGTLIIHPTTTFEHNGRINPSFPSAQQTISCNNANLIFRESNVNTEGRSRWVSVGDDGCSVKEGQTTLLSTLFVPSLDTSECSGGVKEKMVEISLVGSMLVPCDLKFEVFYTSSASKNDESLLIPISTIQPIEHNHTHLSFSLPITTLTESLGKKSDLSARLVVGDYLHTTSSFTFLDKKSLNGGGNSLSGPWGWLIPMIVVITLVVVSLIIILIILDRRRRRKESPNEQTEMPEMGEIEKIEMDPREADTMGASLLMTTHERDETNHDIGMTKGQPDKDGEEEDNGELIPAISCHPPFAEIYVQERSTLFNRLHGEHKKPINARAVQRELTKGLAHVMEKNLNNLFLTMFSSHAVMFGKDDKVCLKLTIEPTPSASIPTQQELQSPQDQDQLNEQHSPQQQNIPAAPPSRQIQHEGLRWFAPEVNGGKNLAADGHKAAVFSLGLVLWEIETGQVPYGELDAINAQRTAGLGVPPVMPSSMNRTIRELIEKCLSVDPSERPPISTIQETLDELDSPTHHQDQKS</sequence>
<feature type="region of interest" description="Disordered" evidence="5">
    <location>
        <begin position="2318"/>
        <end position="2345"/>
    </location>
</feature>
<dbReference type="SUPFAM" id="SSF51126">
    <property type="entry name" value="Pectin lyase-like"/>
    <property type="match status" value="3"/>
</dbReference>
<name>A0ABQ9XEI6_9EUKA</name>
<feature type="compositionally biased region" description="Basic and acidic residues" evidence="5">
    <location>
        <begin position="2336"/>
        <end position="2345"/>
    </location>
</feature>
<organism evidence="9 10">
    <name type="scientific">Blattamonas nauphoetae</name>
    <dbReference type="NCBI Taxonomy" id="2049346"/>
    <lineage>
        <taxon>Eukaryota</taxon>
        <taxon>Metamonada</taxon>
        <taxon>Preaxostyla</taxon>
        <taxon>Oxymonadida</taxon>
        <taxon>Blattamonas</taxon>
    </lineage>
</organism>
<keyword evidence="10" id="KW-1185">Reference proteome</keyword>
<dbReference type="Proteomes" id="UP001281761">
    <property type="component" value="Unassembled WGS sequence"/>
</dbReference>
<protein>
    <recommendedName>
        <fullName evidence="8">Serine-threonine/tyrosine-protein kinase catalytic domain-containing protein</fullName>
    </recommendedName>
</protein>
<evidence type="ECO:0000256" key="1">
    <source>
        <dbReference type="ARBA" id="ARBA00022679"/>
    </source>
</evidence>
<evidence type="ECO:0000256" key="2">
    <source>
        <dbReference type="ARBA" id="ARBA00022741"/>
    </source>
</evidence>
<keyword evidence="3" id="KW-0418">Kinase</keyword>
<feature type="compositionally biased region" description="Polar residues" evidence="5">
    <location>
        <begin position="2216"/>
        <end position="2225"/>
    </location>
</feature>
<keyword evidence="6" id="KW-0812">Transmembrane</keyword>
<proteinExistence type="predicted"/>
<accession>A0ABQ9XEI6</accession>
<feature type="transmembrane region" description="Helical" evidence="6">
    <location>
        <begin position="2014"/>
        <end position="2038"/>
    </location>
</feature>
<evidence type="ECO:0000256" key="5">
    <source>
        <dbReference type="SAM" id="MobiDB-lite"/>
    </source>
</evidence>
<dbReference type="PANTHER" id="PTHR44329">
    <property type="entry name" value="SERINE/THREONINE-PROTEIN KINASE TNNI3K-RELATED"/>
    <property type="match status" value="1"/>
</dbReference>
<dbReference type="InterPro" id="IPR051681">
    <property type="entry name" value="Ser/Thr_Kinases-Pseudokinases"/>
</dbReference>
<gene>
    <name evidence="9" type="ORF">BLNAU_15316</name>
</gene>
<keyword evidence="6" id="KW-1133">Transmembrane helix</keyword>
<feature type="chain" id="PRO_5046269590" description="Serine-threonine/tyrosine-protein kinase catalytic domain-containing protein" evidence="7">
    <location>
        <begin position="16"/>
        <end position="2345"/>
    </location>
</feature>
<comment type="caution">
    <text evidence="9">The sequence shown here is derived from an EMBL/GenBank/DDBJ whole genome shotgun (WGS) entry which is preliminary data.</text>
</comment>
<dbReference type="InterPro" id="IPR011050">
    <property type="entry name" value="Pectin_lyase_fold/virulence"/>
</dbReference>
<dbReference type="SUPFAM" id="SSF56112">
    <property type="entry name" value="Protein kinase-like (PK-like)"/>
    <property type="match status" value="1"/>
</dbReference>
<evidence type="ECO:0000313" key="10">
    <source>
        <dbReference type="Proteomes" id="UP001281761"/>
    </source>
</evidence>
<keyword evidence="1" id="KW-0808">Transferase</keyword>
<dbReference type="PANTHER" id="PTHR44329:SF288">
    <property type="entry name" value="MITOGEN-ACTIVATED PROTEIN KINASE KINASE KINASE 20"/>
    <property type="match status" value="1"/>
</dbReference>
<evidence type="ECO:0000256" key="4">
    <source>
        <dbReference type="ARBA" id="ARBA00022840"/>
    </source>
</evidence>
<evidence type="ECO:0000256" key="7">
    <source>
        <dbReference type="SAM" id="SignalP"/>
    </source>
</evidence>
<dbReference type="EMBL" id="JARBJD010000150">
    <property type="protein sequence ID" value="KAK2949742.1"/>
    <property type="molecule type" value="Genomic_DNA"/>
</dbReference>
<feature type="region of interest" description="Disordered" evidence="5">
    <location>
        <begin position="2088"/>
        <end position="2107"/>
    </location>
</feature>
<evidence type="ECO:0000313" key="9">
    <source>
        <dbReference type="EMBL" id="KAK2949742.1"/>
    </source>
</evidence>
<dbReference type="Gene3D" id="1.10.510.10">
    <property type="entry name" value="Transferase(Phosphotransferase) domain 1"/>
    <property type="match status" value="1"/>
</dbReference>
<dbReference type="Pfam" id="PF07714">
    <property type="entry name" value="PK_Tyr_Ser-Thr"/>
    <property type="match status" value="1"/>
</dbReference>
<feature type="region of interest" description="Disordered" evidence="5">
    <location>
        <begin position="2197"/>
        <end position="2233"/>
    </location>
</feature>
<dbReference type="InterPro" id="IPR001245">
    <property type="entry name" value="Ser-Thr/Tyr_kinase_cat_dom"/>
</dbReference>
<feature type="signal peptide" evidence="7">
    <location>
        <begin position="1"/>
        <end position="15"/>
    </location>
</feature>
<keyword evidence="7" id="KW-0732">Signal</keyword>
<evidence type="ECO:0000259" key="8">
    <source>
        <dbReference type="Pfam" id="PF07714"/>
    </source>
</evidence>
<feature type="domain" description="Serine-threonine/tyrosine-protein kinase catalytic" evidence="8">
    <location>
        <begin position="2238"/>
        <end position="2331"/>
    </location>
</feature>
<evidence type="ECO:0000256" key="6">
    <source>
        <dbReference type="SAM" id="Phobius"/>
    </source>
</evidence>
<reference evidence="9 10" key="1">
    <citation type="journal article" date="2022" name="bioRxiv">
        <title>Genomics of Preaxostyla Flagellates Illuminates Evolutionary Transitions and the Path Towards Mitochondrial Loss.</title>
        <authorList>
            <person name="Novak L.V.F."/>
            <person name="Treitli S.C."/>
            <person name="Pyrih J."/>
            <person name="Halakuc P."/>
            <person name="Pipaliya S.V."/>
            <person name="Vacek V."/>
            <person name="Brzon O."/>
            <person name="Soukal P."/>
            <person name="Eme L."/>
            <person name="Dacks J.B."/>
            <person name="Karnkowska A."/>
            <person name="Elias M."/>
            <person name="Hampl V."/>
        </authorList>
    </citation>
    <scope>NUCLEOTIDE SEQUENCE [LARGE SCALE GENOMIC DNA]</scope>
    <source>
        <strain evidence="9">NAU3</strain>
        <tissue evidence="9">Gut</tissue>
    </source>
</reference>
<keyword evidence="4" id="KW-0067">ATP-binding</keyword>
<keyword evidence="6" id="KW-0472">Membrane</keyword>
<evidence type="ECO:0000256" key="3">
    <source>
        <dbReference type="ARBA" id="ARBA00022777"/>
    </source>
</evidence>
<dbReference type="InterPro" id="IPR011009">
    <property type="entry name" value="Kinase-like_dom_sf"/>
</dbReference>